<dbReference type="EMBL" id="CH917060">
    <property type="protein sequence ID" value="EDW04919.1"/>
    <property type="molecule type" value="Genomic_DNA"/>
</dbReference>
<dbReference type="GeneID" id="6557918"/>
<gene>
    <name evidence="1" type="primary">Dgri\GH15693</name>
    <name evidence="2" type="synonym">Dgri\GH24991</name>
    <name evidence="1" type="ORF">Dgri_GH15693</name>
    <name evidence="2" type="ORF">Dgri_GH24991</name>
    <name evidence="1" type="ORF">GH15693</name>
    <name evidence="1" type="ORF">GH24991</name>
</gene>
<keyword evidence="3" id="KW-1185">Reference proteome</keyword>
<evidence type="ECO:0000313" key="1">
    <source>
        <dbReference type="EMBL" id="EDV95594.1"/>
    </source>
</evidence>
<organism evidence="3">
    <name type="scientific">Drosophila grimshawi</name>
    <name type="common">Hawaiian fruit fly</name>
    <name type="synonym">Idiomyia grimshawi</name>
    <dbReference type="NCBI Taxonomy" id="7222"/>
    <lineage>
        <taxon>Eukaryota</taxon>
        <taxon>Metazoa</taxon>
        <taxon>Ecdysozoa</taxon>
        <taxon>Arthropoda</taxon>
        <taxon>Hexapoda</taxon>
        <taxon>Insecta</taxon>
        <taxon>Pterygota</taxon>
        <taxon>Neoptera</taxon>
        <taxon>Endopterygota</taxon>
        <taxon>Diptera</taxon>
        <taxon>Brachycera</taxon>
        <taxon>Muscomorpha</taxon>
        <taxon>Ephydroidea</taxon>
        <taxon>Drosophilidae</taxon>
        <taxon>Drosophila</taxon>
        <taxon>Hawaiian Drosophila</taxon>
    </lineage>
</organism>
<sequence length="99" mass="11531">MAATTSSSSSARTGYALFLHRAELQRRCTHFAKVSQTKIQLTGQLIARVKQRMATCSYEDLQIMVREQEFKRRLEKKLKHRAKQLQILQKQAGKLKRLQ</sequence>
<dbReference type="EMBL" id="CH916366">
    <property type="protein sequence ID" value="EDV95594.1"/>
    <property type="molecule type" value="Genomic_DNA"/>
</dbReference>
<dbReference type="KEGG" id="dgr:6557918"/>
<dbReference type="Pfam" id="PF05306">
    <property type="entry name" value="DUF733"/>
    <property type="match status" value="1"/>
</dbReference>
<dbReference type="Proteomes" id="UP000001070">
    <property type="component" value="Unassembled WGS sequence"/>
</dbReference>
<reference evidence="1 3" key="1">
    <citation type="journal article" date="2007" name="Nature">
        <title>Evolution of genes and genomes on the Drosophila phylogeny.</title>
        <authorList>
            <consortium name="Drosophila 12 Genomes Consortium"/>
            <person name="Clark A.G."/>
            <person name="Eisen M.B."/>
            <person name="Smith D.R."/>
            <person name="Bergman C.M."/>
            <person name="Oliver B."/>
            <person name="Markow T.A."/>
            <person name="Kaufman T.C."/>
            <person name="Kellis M."/>
            <person name="Gelbart W."/>
            <person name="Iyer V.N."/>
            <person name="Pollard D.A."/>
            <person name="Sackton T.B."/>
            <person name="Larracuente A.M."/>
            <person name="Singh N.D."/>
            <person name="Abad J.P."/>
            <person name="Abt D.N."/>
            <person name="Adryan B."/>
            <person name="Aguade M."/>
            <person name="Akashi H."/>
            <person name="Anderson W.W."/>
            <person name="Aquadro C.F."/>
            <person name="Ardell D.H."/>
            <person name="Arguello R."/>
            <person name="Artieri C.G."/>
            <person name="Barbash D.A."/>
            <person name="Barker D."/>
            <person name="Barsanti P."/>
            <person name="Batterham P."/>
            <person name="Batzoglou S."/>
            <person name="Begun D."/>
            <person name="Bhutkar A."/>
            <person name="Blanco E."/>
            <person name="Bosak S.A."/>
            <person name="Bradley R.K."/>
            <person name="Brand A.D."/>
            <person name="Brent M.R."/>
            <person name="Brooks A.N."/>
            <person name="Brown R.H."/>
            <person name="Butlin R.K."/>
            <person name="Caggese C."/>
            <person name="Calvi B.R."/>
            <person name="Bernardo de Carvalho A."/>
            <person name="Caspi A."/>
            <person name="Castrezana S."/>
            <person name="Celniker S.E."/>
            <person name="Chang J.L."/>
            <person name="Chapple C."/>
            <person name="Chatterji S."/>
            <person name="Chinwalla A."/>
            <person name="Civetta A."/>
            <person name="Clifton S.W."/>
            <person name="Comeron J.M."/>
            <person name="Costello J.C."/>
            <person name="Coyne J.A."/>
            <person name="Daub J."/>
            <person name="David R.G."/>
            <person name="Delcher A.L."/>
            <person name="Delehaunty K."/>
            <person name="Do C.B."/>
            <person name="Ebling H."/>
            <person name="Edwards K."/>
            <person name="Eickbush T."/>
            <person name="Evans J.D."/>
            <person name="Filipski A."/>
            <person name="Findeiss S."/>
            <person name="Freyhult E."/>
            <person name="Fulton L."/>
            <person name="Fulton R."/>
            <person name="Garcia A.C."/>
            <person name="Gardiner A."/>
            <person name="Garfield D.A."/>
            <person name="Garvin B.E."/>
            <person name="Gibson G."/>
            <person name="Gilbert D."/>
            <person name="Gnerre S."/>
            <person name="Godfrey J."/>
            <person name="Good R."/>
            <person name="Gotea V."/>
            <person name="Gravely B."/>
            <person name="Greenberg A.J."/>
            <person name="Griffiths-Jones S."/>
            <person name="Gross S."/>
            <person name="Guigo R."/>
            <person name="Gustafson E.A."/>
            <person name="Haerty W."/>
            <person name="Hahn M.W."/>
            <person name="Halligan D.L."/>
            <person name="Halpern A.L."/>
            <person name="Halter G.M."/>
            <person name="Han M.V."/>
            <person name="Heger A."/>
            <person name="Hillier L."/>
            <person name="Hinrichs A.S."/>
            <person name="Holmes I."/>
            <person name="Hoskins R.A."/>
            <person name="Hubisz M.J."/>
            <person name="Hultmark D."/>
            <person name="Huntley M.A."/>
            <person name="Jaffe D.B."/>
            <person name="Jagadeeshan S."/>
            <person name="Jeck W.R."/>
            <person name="Johnson J."/>
            <person name="Jones C.D."/>
            <person name="Jordan W.C."/>
            <person name="Karpen G.H."/>
            <person name="Kataoka E."/>
            <person name="Keightley P.D."/>
            <person name="Kheradpour P."/>
            <person name="Kirkness E.F."/>
            <person name="Koerich L.B."/>
            <person name="Kristiansen K."/>
            <person name="Kudrna D."/>
            <person name="Kulathinal R.J."/>
            <person name="Kumar S."/>
            <person name="Kwok R."/>
            <person name="Lander E."/>
            <person name="Langley C.H."/>
            <person name="Lapoint R."/>
            <person name="Lazzaro B.P."/>
            <person name="Lee S.J."/>
            <person name="Levesque L."/>
            <person name="Li R."/>
            <person name="Lin C.F."/>
            <person name="Lin M.F."/>
            <person name="Lindblad-Toh K."/>
            <person name="Llopart A."/>
            <person name="Long M."/>
            <person name="Low L."/>
            <person name="Lozovsky E."/>
            <person name="Lu J."/>
            <person name="Luo M."/>
            <person name="Machado C.A."/>
            <person name="Makalowski W."/>
            <person name="Marzo M."/>
            <person name="Matsuda M."/>
            <person name="Matzkin L."/>
            <person name="McAllister B."/>
            <person name="McBride C.S."/>
            <person name="McKernan B."/>
            <person name="McKernan K."/>
            <person name="Mendez-Lago M."/>
            <person name="Minx P."/>
            <person name="Mollenhauer M.U."/>
            <person name="Montooth K."/>
            <person name="Mount S.M."/>
            <person name="Mu X."/>
            <person name="Myers E."/>
            <person name="Negre B."/>
            <person name="Newfeld S."/>
            <person name="Nielsen R."/>
            <person name="Noor M.A."/>
            <person name="O'Grady P."/>
            <person name="Pachter L."/>
            <person name="Papaceit M."/>
            <person name="Parisi M.J."/>
            <person name="Parisi M."/>
            <person name="Parts L."/>
            <person name="Pedersen J.S."/>
            <person name="Pesole G."/>
            <person name="Phillippy A.M."/>
            <person name="Ponting C.P."/>
            <person name="Pop M."/>
            <person name="Porcelli D."/>
            <person name="Powell J.R."/>
            <person name="Prohaska S."/>
            <person name="Pruitt K."/>
            <person name="Puig M."/>
            <person name="Quesneville H."/>
            <person name="Ram K.R."/>
            <person name="Rand D."/>
            <person name="Rasmussen M.D."/>
            <person name="Reed L.K."/>
            <person name="Reenan R."/>
            <person name="Reily A."/>
            <person name="Remington K.A."/>
            <person name="Rieger T.T."/>
            <person name="Ritchie M.G."/>
            <person name="Robin C."/>
            <person name="Rogers Y.H."/>
            <person name="Rohde C."/>
            <person name="Rozas J."/>
            <person name="Rubenfield M.J."/>
            <person name="Ruiz A."/>
            <person name="Russo S."/>
            <person name="Salzberg S.L."/>
            <person name="Sanchez-Gracia A."/>
            <person name="Saranga D.J."/>
            <person name="Sato H."/>
            <person name="Schaeffer S.W."/>
            <person name="Schatz M.C."/>
            <person name="Schlenke T."/>
            <person name="Schwartz R."/>
            <person name="Segarra C."/>
            <person name="Singh R.S."/>
            <person name="Sirot L."/>
            <person name="Sirota M."/>
            <person name="Sisneros N.B."/>
            <person name="Smith C.D."/>
            <person name="Smith T.F."/>
            <person name="Spieth J."/>
            <person name="Stage D.E."/>
            <person name="Stark A."/>
            <person name="Stephan W."/>
            <person name="Strausberg R.L."/>
            <person name="Strempel S."/>
            <person name="Sturgill D."/>
            <person name="Sutton G."/>
            <person name="Sutton G.G."/>
            <person name="Tao W."/>
            <person name="Teichmann S."/>
            <person name="Tobari Y.N."/>
            <person name="Tomimura Y."/>
            <person name="Tsolas J.M."/>
            <person name="Valente V.L."/>
            <person name="Venter E."/>
            <person name="Venter J.C."/>
            <person name="Vicario S."/>
            <person name="Vieira F.G."/>
            <person name="Vilella A.J."/>
            <person name="Villasante A."/>
            <person name="Walenz B."/>
            <person name="Wang J."/>
            <person name="Wasserman M."/>
            <person name="Watts T."/>
            <person name="Wilson D."/>
            <person name="Wilson R.K."/>
            <person name="Wing R.A."/>
            <person name="Wolfner M.F."/>
            <person name="Wong A."/>
            <person name="Wong G.K."/>
            <person name="Wu C.I."/>
            <person name="Wu G."/>
            <person name="Yamamoto D."/>
            <person name="Yang H.P."/>
            <person name="Yang S.P."/>
            <person name="Yorke J.A."/>
            <person name="Yoshida K."/>
            <person name="Zdobnov E."/>
            <person name="Zhang P."/>
            <person name="Zhang Y."/>
            <person name="Zimin A.V."/>
            <person name="Baldwin J."/>
            <person name="Abdouelleil A."/>
            <person name="Abdulkadir J."/>
            <person name="Abebe A."/>
            <person name="Abera B."/>
            <person name="Abreu J."/>
            <person name="Acer S.C."/>
            <person name="Aftuck L."/>
            <person name="Alexander A."/>
            <person name="An P."/>
            <person name="Anderson E."/>
            <person name="Anderson S."/>
            <person name="Arachi H."/>
            <person name="Azer M."/>
            <person name="Bachantsang P."/>
            <person name="Barry A."/>
            <person name="Bayul T."/>
            <person name="Berlin A."/>
            <person name="Bessette D."/>
            <person name="Bloom T."/>
            <person name="Blye J."/>
            <person name="Boguslavskiy L."/>
            <person name="Bonnet C."/>
            <person name="Boukhgalter B."/>
            <person name="Bourzgui I."/>
            <person name="Brown A."/>
            <person name="Cahill P."/>
            <person name="Channer S."/>
            <person name="Cheshatsang Y."/>
            <person name="Chuda L."/>
            <person name="Citroen M."/>
            <person name="Collymore A."/>
            <person name="Cooke P."/>
            <person name="Costello M."/>
            <person name="D'Aco K."/>
            <person name="Daza R."/>
            <person name="De Haan G."/>
            <person name="DeGray S."/>
            <person name="DeMaso C."/>
            <person name="Dhargay N."/>
            <person name="Dooley K."/>
            <person name="Dooley E."/>
            <person name="Doricent M."/>
            <person name="Dorje P."/>
            <person name="Dorjee K."/>
            <person name="Dupes A."/>
            <person name="Elong R."/>
            <person name="Falk J."/>
            <person name="Farina A."/>
            <person name="Faro S."/>
            <person name="Ferguson D."/>
            <person name="Fisher S."/>
            <person name="Foley C.D."/>
            <person name="Franke A."/>
            <person name="Friedrich D."/>
            <person name="Gadbois L."/>
            <person name="Gearin G."/>
            <person name="Gearin C.R."/>
            <person name="Giannoukos G."/>
            <person name="Goode T."/>
            <person name="Graham J."/>
            <person name="Grandbois E."/>
            <person name="Grewal S."/>
            <person name="Gyaltsen K."/>
            <person name="Hafez N."/>
            <person name="Hagos B."/>
            <person name="Hall J."/>
            <person name="Henson C."/>
            <person name="Hollinger A."/>
            <person name="Honan T."/>
            <person name="Huard M.D."/>
            <person name="Hughes L."/>
            <person name="Hurhula B."/>
            <person name="Husby M.E."/>
            <person name="Kamat A."/>
            <person name="Kanga B."/>
            <person name="Kashin S."/>
            <person name="Khazanovich D."/>
            <person name="Kisner P."/>
            <person name="Lance K."/>
            <person name="Lara M."/>
            <person name="Lee W."/>
            <person name="Lennon N."/>
            <person name="Letendre F."/>
            <person name="LeVine R."/>
            <person name="Lipovsky A."/>
            <person name="Liu X."/>
            <person name="Liu J."/>
            <person name="Liu S."/>
            <person name="Lokyitsang T."/>
            <person name="Lokyitsang Y."/>
            <person name="Lubonja R."/>
            <person name="Lui A."/>
            <person name="MacDonald P."/>
            <person name="Magnisalis V."/>
            <person name="Maru K."/>
            <person name="Matthews C."/>
            <person name="McCusker W."/>
            <person name="McDonough S."/>
            <person name="Mehta T."/>
            <person name="Meldrim J."/>
            <person name="Meneus L."/>
            <person name="Mihai O."/>
            <person name="Mihalev A."/>
            <person name="Mihova T."/>
            <person name="Mittelman R."/>
            <person name="Mlenga V."/>
            <person name="Montmayeur A."/>
            <person name="Mulrain L."/>
            <person name="Navidi A."/>
            <person name="Naylor J."/>
            <person name="Negash T."/>
            <person name="Nguyen T."/>
            <person name="Nguyen N."/>
            <person name="Nicol R."/>
            <person name="Norbu C."/>
            <person name="Norbu N."/>
            <person name="Novod N."/>
            <person name="O'Neill B."/>
            <person name="Osman S."/>
            <person name="Markiewicz E."/>
            <person name="Oyono O.L."/>
            <person name="Patti C."/>
            <person name="Phunkhang P."/>
            <person name="Pierre F."/>
            <person name="Priest M."/>
            <person name="Raghuraman S."/>
            <person name="Rege F."/>
            <person name="Reyes R."/>
            <person name="Rise C."/>
            <person name="Rogov P."/>
            <person name="Ross K."/>
            <person name="Ryan E."/>
            <person name="Settipalli S."/>
            <person name="Shea T."/>
            <person name="Sherpa N."/>
            <person name="Shi L."/>
            <person name="Shih D."/>
            <person name="Sparrow T."/>
            <person name="Spaulding J."/>
            <person name="Stalker J."/>
            <person name="Stange-Thomann N."/>
            <person name="Stavropoulos S."/>
            <person name="Stone C."/>
            <person name="Strader C."/>
            <person name="Tesfaye S."/>
            <person name="Thomson T."/>
            <person name="Thoulutsang Y."/>
            <person name="Thoulutsang D."/>
            <person name="Topham K."/>
            <person name="Topping I."/>
            <person name="Tsamla T."/>
            <person name="Vassiliev H."/>
            <person name="Vo A."/>
            <person name="Wangchuk T."/>
            <person name="Wangdi T."/>
            <person name="Weiand M."/>
            <person name="Wilkinson J."/>
            <person name="Wilson A."/>
            <person name="Yadav S."/>
            <person name="Young G."/>
            <person name="Yu Q."/>
            <person name="Zembek L."/>
            <person name="Zhong D."/>
            <person name="Zimmer A."/>
            <person name="Zwirko Z."/>
            <person name="Jaffe D.B."/>
            <person name="Alvarez P."/>
            <person name="Brockman W."/>
            <person name="Butler J."/>
            <person name="Chin C."/>
            <person name="Gnerre S."/>
            <person name="Grabherr M."/>
            <person name="Kleber M."/>
            <person name="Mauceli E."/>
            <person name="MacCallum I."/>
        </authorList>
    </citation>
    <scope>NUCLEOTIDE SEQUENCE [LARGE SCALE GENOMIC DNA]</scope>
    <source>
        <strain evidence="1">TSC#15287-2541.00</strain>
        <strain evidence="3">Tucson 15287-2541.00</strain>
    </source>
</reference>
<dbReference type="OMA" id="MEASVAY"/>
<dbReference type="InterPro" id="IPR007970">
    <property type="entry name" value="DUF733"/>
</dbReference>
<dbReference type="AlphaFoldDB" id="B4IZ72"/>
<evidence type="ECO:0000313" key="3">
    <source>
        <dbReference type="Proteomes" id="UP000001070"/>
    </source>
</evidence>
<protein>
    <submittedName>
        <fullName evidence="1">GH15693</fullName>
    </submittedName>
    <submittedName>
        <fullName evidence="2">GH24991</fullName>
    </submittedName>
</protein>
<dbReference type="eggNOG" id="ENOG502TCX8">
    <property type="taxonomic scope" value="Eukaryota"/>
</dbReference>
<reference evidence="1" key="2">
    <citation type="journal article" date="2008" name="Bioinformatics">
        <title>Assembly reconciliation.</title>
        <authorList>
            <person name="Zimin A.V."/>
            <person name="Smith D.R."/>
            <person name="Sutton G."/>
            <person name="Yorke J.A."/>
        </authorList>
    </citation>
    <scope>NUCLEOTIDE SEQUENCE</scope>
    <source>
        <strain evidence="1">TSC#15287-2541.00</strain>
    </source>
</reference>
<evidence type="ECO:0000313" key="2">
    <source>
        <dbReference type="EMBL" id="EDW04919.1"/>
    </source>
</evidence>
<dbReference type="OrthoDB" id="7883146at2759"/>
<dbReference type="HOGENOM" id="CLU_164977_0_0_1"/>
<name>B4IZ72_DROGR</name>
<proteinExistence type="predicted"/>
<reference evidence="1" key="3">
    <citation type="submission" date="2008-06" db="EMBL/GenBank/DDBJ databases">
        <authorList>
            <consortium name="FlyBase"/>
        </authorList>
    </citation>
    <scope>NUCLEOTIDE SEQUENCE</scope>
    <source>
        <strain evidence="1">TSC#15287-2541.00</strain>
    </source>
</reference>
<dbReference type="InParanoid" id="B4IZ72"/>
<accession>B4IZ72</accession>